<dbReference type="PROSITE" id="PS50005">
    <property type="entry name" value="TPR"/>
    <property type="match status" value="1"/>
</dbReference>
<evidence type="ECO:0000256" key="2">
    <source>
        <dbReference type="PROSITE-ProRule" id="PRU00339"/>
    </source>
</evidence>
<organism evidence="5">
    <name type="scientific">Salinicola endophyticus</name>
    <dbReference type="NCBI Taxonomy" id="1949083"/>
    <lineage>
        <taxon>Bacteria</taxon>
        <taxon>Pseudomonadati</taxon>
        <taxon>Pseudomonadota</taxon>
        <taxon>Gammaproteobacteria</taxon>
        <taxon>Oceanospirillales</taxon>
        <taxon>Halomonadaceae</taxon>
        <taxon>Salinicola</taxon>
    </lineage>
</organism>
<name>A0AB74UIA2_9GAMM</name>
<dbReference type="InterPro" id="IPR032519">
    <property type="entry name" value="YbgF_tri"/>
</dbReference>
<dbReference type="GO" id="GO:0070206">
    <property type="term" value="P:protein trimerization"/>
    <property type="evidence" value="ECO:0007669"/>
    <property type="project" value="InterPro"/>
</dbReference>
<dbReference type="InterPro" id="IPR034706">
    <property type="entry name" value="CpoB"/>
</dbReference>
<reference evidence="5" key="1">
    <citation type="submission" date="2024-06" db="EMBL/GenBank/DDBJ databases">
        <title>Complete genome of Salinicola endophyticus HNIBRBA4755.</title>
        <authorList>
            <person name="Shin S.Y."/>
            <person name="Kang H."/>
            <person name="Song J."/>
        </authorList>
    </citation>
    <scope>NUCLEOTIDE SEQUENCE</scope>
    <source>
        <strain evidence="5">HNIBRBA4755</strain>
    </source>
</reference>
<comment type="function">
    <text evidence="1">Mediates coordination of peptidoglycan synthesis and outer membrane constriction during cell division.</text>
</comment>
<dbReference type="RefSeq" id="WP_353982180.1">
    <property type="nucleotide sequence ID" value="NZ_CP159578.1"/>
</dbReference>
<feature type="region of interest" description="Disordered" evidence="3">
    <location>
        <begin position="94"/>
        <end position="160"/>
    </location>
</feature>
<keyword evidence="1" id="KW-0132">Cell division</keyword>
<dbReference type="HAMAP" id="MF_02066">
    <property type="entry name" value="CpoB"/>
    <property type="match status" value="1"/>
</dbReference>
<evidence type="ECO:0000256" key="3">
    <source>
        <dbReference type="SAM" id="MobiDB-lite"/>
    </source>
</evidence>
<keyword evidence="1" id="KW-0732">Signal</keyword>
<feature type="compositionally biased region" description="Low complexity" evidence="3">
    <location>
        <begin position="138"/>
        <end position="154"/>
    </location>
</feature>
<protein>
    <recommendedName>
        <fullName evidence="1">Cell division coordinator CpoB</fullName>
    </recommendedName>
</protein>
<dbReference type="Gene3D" id="1.20.5.110">
    <property type="match status" value="1"/>
</dbReference>
<dbReference type="GO" id="GO:0043093">
    <property type="term" value="P:FtsZ-dependent cytokinesis"/>
    <property type="evidence" value="ECO:0007669"/>
    <property type="project" value="UniProtKB-UniRule"/>
</dbReference>
<sequence precursor="true">MKHGLKRLCGAGALVLPLSVWAQQPVVDDLTGQSSGGFYSQTQARESGGGTLTILNELQDNRQQIQELRGQVEELRYQLEQLKQQTQQQYLDLDDRLSGSGSGNGGDMSGSSVDTGAASQVTENSGAGDSGAAGGSAGAASATTADSGASAPAAGGSGDGRDAYQAAFQQVQARQFDAAISSFKRFIADYPQSSLIPNAHYWLGELYSAQSQLDAAATAFNTVIDDYPQSSKVPDALYKLGLLKARQGDTQGSRELLKRVQSDYPKSSAAQMAGDFLNQLGN</sequence>
<dbReference type="SUPFAM" id="SSF48452">
    <property type="entry name" value="TPR-like"/>
    <property type="match status" value="1"/>
</dbReference>
<evidence type="ECO:0000259" key="4">
    <source>
        <dbReference type="Pfam" id="PF16331"/>
    </source>
</evidence>
<dbReference type="GO" id="GO:0030288">
    <property type="term" value="C:outer membrane-bounded periplasmic space"/>
    <property type="evidence" value="ECO:0007669"/>
    <property type="project" value="UniProtKB-UniRule"/>
</dbReference>
<dbReference type="EMBL" id="CP159578">
    <property type="protein sequence ID" value="XCJ81434.1"/>
    <property type="molecule type" value="Genomic_DNA"/>
</dbReference>
<feature type="signal peptide" evidence="1">
    <location>
        <begin position="1"/>
        <end position="22"/>
    </location>
</feature>
<proteinExistence type="inferred from homology"/>
<feature type="repeat" description="TPR" evidence="2">
    <location>
        <begin position="197"/>
        <end position="230"/>
    </location>
</feature>
<dbReference type="InterPro" id="IPR019734">
    <property type="entry name" value="TPR_rpt"/>
</dbReference>
<dbReference type="Pfam" id="PF13174">
    <property type="entry name" value="TPR_6"/>
    <property type="match status" value="1"/>
</dbReference>
<dbReference type="AlphaFoldDB" id="A0AB74UIA2"/>
<dbReference type="Gene3D" id="1.25.40.10">
    <property type="entry name" value="Tetratricopeptide repeat domain"/>
    <property type="match status" value="1"/>
</dbReference>
<feature type="chain" id="PRO_5044353161" description="Cell division coordinator CpoB" evidence="1">
    <location>
        <begin position="23"/>
        <end position="282"/>
    </location>
</feature>
<dbReference type="Pfam" id="PF16331">
    <property type="entry name" value="TolA_bind_tri"/>
    <property type="match status" value="1"/>
</dbReference>
<gene>
    <name evidence="5" type="primary">ybgF</name>
    <name evidence="1" type="synonym">cpoB</name>
    <name evidence="5" type="ORF">ABV408_09700</name>
</gene>
<dbReference type="NCBIfam" id="TIGR02795">
    <property type="entry name" value="tol_pal_ybgF"/>
    <property type="match status" value="1"/>
</dbReference>
<dbReference type="Pfam" id="PF13432">
    <property type="entry name" value="TPR_16"/>
    <property type="match status" value="1"/>
</dbReference>
<evidence type="ECO:0000256" key="1">
    <source>
        <dbReference type="HAMAP-Rule" id="MF_02066"/>
    </source>
</evidence>
<feature type="domain" description="YbgF trimerisation" evidence="4">
    <location>
        <begin position="50"/>
        <end position="103"/>
    </location>
</feature>
<comment type="subcellular location">
    <subcellularLocation>
        <location evidence="1">Periplasm</location>
    </subcellularLocation>
</comment>
<feature type="compositionally biased region" description="Gly residues" evidence="3">
    <location>
        <begin position="128"/>
        <end position="137"/>
    </location>
</feature>
<accession>A0AB74UIA2</accession>
<keyword evidence="1" id="KW-0574">Periplasm</keyword>
<evidence type="ECO:0000313" key="5">
    <source>
        <dbReference type="EMBL" id="XCJ81434.1"/>
    </source>
</evidence>
<dbReference type="InterPro" id="IPR014162">
    <property type="entry name" value="CpoB_C"/>
</dbReference>
<comment type="similarity">
    <text evidence="1">Belongs to the CpoB family.</text>
</comment>
<keyword evidence="1" id="KW-0131">Cell cycle</keyword>
<dbReference type="InterPro" id="IPR011990">
    <property type="entry name" value="TPR-like_helical_dom_sf"/>
</dbReference>
<keyword evidence="2" id="KW-0802">TPR repeat</keyword>
<keyword evidence="1" id="KW-0175">Coiled coil</keyword>
<feature type="coiled-coil region" evidence="1">
    <location>
        <begin position="55"/>
        <end position="92"/>
    </location>
</feature>